<name>A0ACB9E380_CICIN</name>
<gene>
    <name evidence="1" type="ORF">L2E82_25217</name>
</gene>
<evidence type="ECO:0000313" key="1">
    <source>
        <dbReference type="EMBL" id="KAI3753171.1"/>
    </source>
</evidence>
<accession>A0ACB9E380</accession>
<organism evidence="1 2">
    <name type="scientific">Cichorium intybus</name>
    <name type="common">Chicory</name>
    <dbReference type="NCBI Taxonomy" id="13427"/>
    <lineage>
        <taxon>Eukaryota</taxon>
        <taxon>Viridiplantae</taxon>
        <taxon>Streptophyta</taxon>
        <taxon>Embryophyta</taxon>
        <taxon>Tracheophyta</taxon>
        <taxon>Spermatophyta</taxon>
        <taxon>Magnoliopsida</taxon>
        <taxon>eudicotyledons</taxon>
        <taxon>Gunneridae</taxon>
        <taxon>Pentapetalae</taxon>
        <taxon>asterids</taxon>
        <taxon>campanulids</taxon>
        <taxon>Asterales</taxon>
        <taxon>Asteraceae</taxon>
        <taxon>Cichorioideae</taxon>
        <taxon>Cichorieae</taxon>
        <taxon>Cichoriinae</taxon>
        <taxon>Cichorium</taxon>
    </lineage>
</organism>
<keyword evidence="2" id="KW-1185">Reference proteome</keyword>
<protein>
    <submittedName>
        <fullName evidence="1">Uncharacterized protein</fullName>
    </submittedName>
</protein>
<dbReference type="Proteomes" id="UP001055811">
    <property type="component" value="Linkage Group LG04"/>
</dbReference>
<proteinExistence type="predicted"/>
<reference evidence="1 2" key="2">
    <citation type="journal article" date="2022" name="Mol. Ecol. Resour.">
        <title>The genomes of chicory, endive, great burdock and yacon provide insights into Asteraceae paleo-polyploidization history and plant inulin production.</title>
        <authorList>
            <person name="Fan W."/>
            <person name="Wang S."/>
            <person name="Wang H."/>
            <person name="Wang A."/>
            <person name="Jiang F."/>
            <person name="Liu H."/>
            <person name="Zhao H."/>
            <person name="Xu D."/>
            <person name="Zhang Y."/>
        </authorList>
    </citation>
    <scope>NUCLEOTIDE SEQUENCE [LARGE SCALE GENOMIC DNA]</scope>
    <source>
        <strain evidence="2">cv. Punajuju</strain>
        <tissue evidence="1">Leaves</tissue>
    </source>
</reference>
<comment type="caution">
    <text evidence="1">The sequence shown here is derived from an EMBL/GenBank/DDBJ whole genome shotgun (WGS) entry which is preliminary data.</text>
</comment>
<dbReference type="EMBL" id="CM042012">
    <property type="protein sequence ID" value="KAI3753171.1"/>
    <property type="molecule type" value="Genomic_DNA"/>
</dbReference>
<evidence type="ECO:0000313" key="2">
    <source>
        <dbReference type="Proteomes" id="UP001055811"/>
    </source>
</evidence>
<reference evidence="2" key="1">
    <citation type="journal article" date="2022" name="Mol. Ecol. Resour.">
        <title>The genomes of chicory, endive, great burdock and yacon provide insights into Asteraceae palaeo-polyploidization history and plant inulin production.</title>
        <authorList>
            <person name="Fan W."/>
            <person name="Wang S."/>
            <person name="Wang H."/>
            <person name="Wang A."/>
            <person name="Jiang F."/>
            <person name="Liu H."/>
            <person name="Zhao H."/>
            <person name="Xu D."/>
            <person name="Zhang Y."/>
        </authorList>
    </citation>
    <scope>NUCLEOTIDE SEQUENCE [LARGE SCALE GENOMIC DNA]</scope>
    <source>
        <strain evidence="2">cv. Punajuju</strain>
    </source>
</reference>
<sequence>MAIRVGSETSRVSINLQGIILLHPYFWGEDRIGSEGEHPWKSFVDGVWIFAYPGTSGLDDPLINPDKDPKVSDLGCSRVLVCVADKDILKDRGWYYKVILGKNGWKGDIEVIEDKGENHAFFLLHPSSVNAGFQNVLLSSNFLISPAI</sequence>